<feature type="binding site" evidence="5">
    <location>
        <position position="326"/>
    </location>
    <ligand>
        <name>dimethylallyl diphosphate</name>
        <dbReference type="ChEBI" id="CHEBI:57623"/>
    </ligand>
</feature>
<dbReference type="GO" id="GO:0050992">
    <property type="term" value="P:dimethylallyl diphosphate biosynthetic process"/>
    <property type="evidence" value="ECO:0007669"/>
    <property type="project" value="UniProtKB-UniRule"/>
</dbReference>
<dbReference type="EC" id="1.17.7.4" evidence="5"/>
<feature type="binding site" evidence="5">
    <location>
        <position position="282"/>
    </location>
    <ligand>
        <name>dimethylallyl diphosphate</name>
        <dbReference type="ChEBI" id="CHEBI:57623"/>
    </ligand>
</feature>
<comment type="function">
    <text evidence="5">Catalyzes the conversion of 1-hydroxy-2-methyl-2-(E)-butenyl 4-diphosphate (HMBPP) into a mixture of isopentenyl diphosphate (IPP) and dimethylallyl diphosphate (DMAPP). Acts in the terminal step of the DOXP/MEP pathway for isoprenoid precursor biosynthesis.</text>
</comment>
<dbReference type="NCBIfam" id="NF002190">
    <property type="entry name" value="PRK01045.1-4"/>
    <property type="match status" value="1"/>
</dbReference>
<feature type="binding site" evidence="5">
    <location>
        <position position="184"/>
    </location>
    <ligand>
        <name>(2E)-4-hydroxy-3-methylbut-2-enyl diphosphate</name>
        <dbReference type="ChEBI" id="CHEBI:128753"/>
    </ligand>
</feature>
<feature type="binding site" evidence="5">
    <location>
        <position position="184"/>
    </location>
    <ligand>
        <name>isopentenyl diphosphate</name>
        <dbReference type="ChEBI" id="CHEBI:128769"/>
    </ligand>
</feature>
<dbReference type="CDD" id="cd13944">
    <property type="entry name" value="lytB_ispH"/>
    <property type="match status" value="1"/>
</dbReference>
<dbReference type="UniPathway" id="UPA00059">
    <property type="reaction ID" value="UER00105"/>
</dbReference>
<dbReference type="GO" id="GO:0046872">
    <property type="term" value="F:metal ion binding"/>
    <property type="evidence" value="ECO:0007669"/>
    <property type="project" value="UniProtKB-KW"/>
</dbReference>
<feature type="binding site" evidence="5">
    <location>
        <position position="283"/>
    </location>
    <ligand>
        <name>dimethylallyl diphosphate</name>
        <dbReference type="ChEBI" id="CHEBI:57623"/>
    </ligand>
</feature>
<feature type="binding site" evidence="5">
    <location>
        <position position="224"/>
    </location>
    <ligand>
        <name>(2E)-4-hydroxy-3-methylbut-2-enyl diphosphate</name>
        <dbReference type="ChEBI" id="CHEBI:128753"/>
    </ligand>
</feature>
<dbReference type="Gene3D" id="3.40.50.11270">
    <property type="match status" value="1"/>
</dbReference>
<comment type="catalytic activity">
    <reaction evidence="5">
        <text>dimethylallyl diphosphate + 2 oxidized [2Fe-2S]-[ferredoxin] + H2O = (2E)-4-hydroxy-3-methylbut-2-enyl diphosphate + 2 reduced [2Fe-2S]-[ferredoxin] + 2 H(+)</text>
        <dbReference type="Rhea" id="RHEA:24825"/>
        <dbReference type="Rhea" id="RHEA-COMP:10000"/>
        <dbReference type="Rhea" id="RHEA-COMP:10001"/>
        <dbReference type="ChEBI" id="CHEBI:15377"/>
        <dbReference type="ChEBI" id="CHEBI:15378"/>
        <dbReference type="ChEBI" id="CHEBI:33737"/>
        <dbReference type="ChEBI" id="CHEBI:33738"/>
        <dbReference type="ChEBI" id="CHEBI:57623"/>
        <dbReference type="ChEBI" id="CHEBI:128753"/>
        <dbReference type="EC" id="1.17.7.4"/>
    </reaction>
</comment>
<name>A0A372IU32_9BACT</name>
<dbReference type="Pfam" id="PF02401">
    <property type="entry name" value="LYTB"/>
    <property type="match status" value="1"/>
</dbReference>
<evidence type="ECO:0000256" key="5">
    <source>
        <dbReference type="HAMAP-Rule" id="MF_00191"/>
    </source>
</evidence>
<dbReference type="GO" id="GO:0016114">
    <property type="term" value="P:terpenoid biosynthetic process"/>
    <property type="evidence" value="ECO:0007669"/>
    <property type="project" value="UniProtKB-UniRule"/>
</dbReference>
<dbReference type="NCBIfam" id="TIGR00216">
    <property type="entry name" value="ispH_lytB"/>
    <property type="match status" value="1"/>
</dbReference>
<dbReference type="PANTHER" id="PTHR30426:SF0">
    <property type="entry name" value="4-HYDROXY-3-METHYLBUT-2-ENYL DIPHOSPHATE REDUCTASE"/>
    <property type="match status" value="1"/>
</dbReference>
<dbReference type="NCBIfam" id="NF002188">
    <property type="entry name" value="PRK01045.1-2"/>
    <property type="match status" value="1"/>
</dbReference>
<feature type="binding site" evidence="5">
    <location>
        <position position="284"/>
    </location>
    <ligand>
        <name>isopentenyl diphosphate</name>
        <dbReference type="ChEBI" id="CHEBI:128769"/>
    </ligand>
</feature>
<feature type="binding site" evidence="5">
    <location>
        <position position="134"/>
    </location>
    <ligand>
        <name>(2E)-4-hydroxy-3-methylbut-2-enyl diphosphate</name>
        <dbReference type="ChEBI" id="CHEBI:128753"/>
    </ligand>
</feature>
<organism evidence="6 7">
    <name type="scientific">Paracidobacterium acidisoli</name>
    <dbReference type="NCBI Taxonomy" id="2303751"/>
    <lineage>
        <taxon>Bacteria</taxon>
        <taxon>Pseudomonadati</taxon>
        <taxon>Acidobacteriota</taxon>
        <taxon>Terriglobia</taxon>
        <taxon>Terriglobales</taxon>
        <taxon>Acidobacteriaceae</taxon>
        <taxon>Paracidobacterium</taxon>
    </lineage>
</organism>
<comment type="pathway">
    <text evidence="5">Isoprenoid biosynthesis; dimethylallyl diphosphate biosynthesis; dimethylallyl diphosphate from (2E)-4-hydroxy-3-methylbutenyl diphosphate: step 1/1.</text>
</comment>
<dbReference type="OrthoDB" id="9777362at2"/>
<feature type="binding site" evidence="5">
    <location>
        <position position="134"/>
    </location>
    <ligand>
        <name>dimethylallyl diphosphate</name>
        <dbReference type="ChEBI" id="CHEBI:57623"/>
    </ligand>
</feature>
<feature type="binding site" evidence="5">
    <location>
        <position position="326"/>
    </location>
    <ligand>
        <name>isopentenyl diphosphate</name>
        <dbReference type="ChEBI" id="CHEBI:128769"/>
    </ligand>
</feature>
<feature type="binding site" evidence="5">
    <location>
        <position position="254"/>
    </location>
    <ligand>
        <name>[4Fe-4S] cluster</name>
        <dbReference type="ChEBI" id="CHEBI:49883"/>
    </ligand>
</feature>
<dbReference type="GO" id="GO:0051539">
    <property type="term" value="F:4 iron, 4 sulfur cluster binding"/>
    <property type="evidence" value="ECO:0007669"/>
    <property type="project" value="UniProtKB-UniRule"/>
</dbReference>
<protein>
    <recommendedName>
        <fullName evidence="5">4-hydroxy-3-methylbut-2-enyl diphosphate reductase</fullName>
        <shortName evidence="5">HMBPP reductase</shortName>
        <ecNumber evidence="5">1.17.7.4</ecNumber>
    </recommendedName>
</protein>
<dbReference type="Gene3D" id="3.40.1010.20">
    <property type="entry name" value="4-hydroxy-3-methylbut-2-enyl diphosphate reductase, catalytic domain"/>
    <property type="match status" value="2"/>
</dbReference>
<keyword evidence="5" id="KW-0414">Isoprene biosynthesis</keyword>
<comment type="catalytic activity">
    <reaction evidence="5">
        <text>isopentenyl diphosphate + 2 oxidized [2Fe-2S]-[ferredoxin] + H2O = (2E)-4-hydroxy-3-methylbut-2-enyl diphosphate + 2 reduced [2Fe-2S]-[ferredoxin] + 2 H(+)</text>
        <dbReference type="Rhea" id="RHEA:24488"/>
        <dbReference type="Rhea" id="RHEA-COMP:10000"/>
        <dbReference type="Rhea" id="RHEA-COMP:10001"/>
        <dbReference type="ChEBI" id="CHEBI:15377"/>
        <dbReference type="ChEBI" id="CHEBI:15378"/>
        <dbReference type="ChEBI" id="CHEBI:33737"/>
        <dbReference type="ChEBI" id="CHEBI:33738"/>
        <dbReference type="ChEBI" id="CHEBI:128753"/>
        <dbReference type="ChEBI" id="CHEBI:128769"/>
        <dbReference type="EC" id="1.17.7.4"/>
    </reaction>
</comment>
<accession>A0A372IU32</accession>
<dbReference type="HAMAP" id="MF_00191">
    <property type="entry name" value="IspH"/>
    <property type="match status" value="1"/>
</dbReference>
<evidence type="ECO:0000313" key="6">
    <source>
        <dbReference type="EMBL" id="RFU18321.1"/>
    </source>
</evidence>
<feature type="binding site" evidence="5">
    <location>
        <position position="326"/>
    </location>
    <ligand>
        <name>(2E)-4-hydroxy-3-methylbut-2-enyl diphosphate</name>
        <dbReference type="ChEBI" id="CHEBI:128753"/>
    </ligand>
</feature>
<keyword evidence="7" id="KW-1185">Reference proteome</keyword>
<feature type="binding site" evidence="5">
    <location>
        <position position="284"/>
    </location>
    <ligand>
        <name>dimethylallyl diphosphate</name>
        <dbReference type="ChEBI" id="CHEBI:57623"/>
    </ligand>
</feature>
<keyword evidence="5 6" id="KW-0560">Oxidoreductase</keyword>
<dbReference type="UniPathway" id="UPA00056">
    <property type="reaction ID" value="UER00097"/>
</dbReference>
<feature type="binding site" evidence="5">
    <location>
        <position position="101"/>
    </location>
    <ligand>
        <name>dimethylallyl diphosphate</name>
        <dbReference type="ChEBI" id="CHEBI:57623"/>
    </ligand>
</feature>
<dbReference type="Proteomes" id="UP000264702">
    <property type="component" value="Unassembled WGS sequence"/>
</dbReference>
<feature type="binding site" evidence="5">
    <location>
        <position position="283"/>
    </location>
    <ligand>
        <name>(2E)-4-hydroxy-3-methylbut-2-enyl diphosphate</name>
        <dbReference type="ChEBI" id="CHEBI:128753"/>
    </ligand>
</feature>
<dbReference type="PANTHER" id="PTHR30426">
    <property type="entry name" value="4-HYDROXY-3-METHYLBUT-2-ENYL DIPHOSPHATE REDUCTASE"/>
    <property type="match status" value="1"/>
</dbReference>
<evidence type="ECO:0000256" key="2">
    <source>
        <dbReference type="ARBA" id="ARBA00022723"/>
    </source>
</evidence>
<feature type="binding site" evidence="5">
    <location>
        <position position="134"/>
    </location>
    <ligand>
        <name>isopentenyl diphosphate</name>
        <dbReference type="ChEBI" id="CHEBI:128769"/>
    </ligand>
</feature>
<keyword evidence="2 5" id="KW-0479">Metal-binding</keyword>
<dbReference type="NCBIfam" id="NF002189">
    <property type="entry name" value="PRK01045.1-3"/>
    <property type="match status" value="1"/>
</dbReference>
<proteinExistence type="inferred from homology"/>
<comment type="cofactor">
    <cofactor evidence="5">
        <name>[4Fe-4S] cluster</name>
        <dbReference type="ChEBI" id="CHEBI:49883"/>
    </cofactor>
    <text evidence="5">Binds 1 [4Fe-4S] cluster per subunit.</text>
</comment>
<evidence type="ECO:0000256" key="1">
    <source>
        <dbReference type="ARBA" id="ARBA00022485"/>
    </source>
</evidence>
<feature type="binding site" evidence="5">
    <location>
        <position position="101"/>
    </location>
    <ligand>
        <name>(2E)-4-hydroxy-3-methylbut-2-enyl diphosphate</name>
        <dbReference type="ChEBI" id="CHEBI:128753"/>
    </ligand>
</feature>
<keyword evidence="3 5" id="KW-0408">Iron</keyword>
<feature type="binding site" evidence="5">
    <location>
        <position position="72"/>
    </location>
    <ligand>
        <name>[4Fe-4S] cluster</name>
        <dbReference type="ChEBI" id="CHEBI:49883"/>
    </ligand>
</feature>
<dbReference type="EMBL" id="QVQT01000001">
    <property type="protein sequence ID" value="RFU18321.1"/>
    <property type="molecule type" value="Genomic_DNA"/>
</dbReference>
<feature type="binding site" evidence="5">
    <location>
        <position position="156"/>
    </location>
    <ligand>
        <name>[4Fe-4S] cluster</name>
        <dbReference type="ChEBI" id="CHEBI:49883"/>
    </ligand>
</feature>
<dbReference type="InterPro" id="IPR003451">
    <property type="entry name" value="LytB/IspH"/>
</dbReference>
<feature type="binding site" evidence="5">
    <location>
        <position position="283"/>
    </location>
    <ligand>
        <name>isopentenyl diphosphate</name>
        <dbReference type="ChEBI" id="CHEBI:128769"/>
    </ligand>
</feature>
<comment type="caution">
    <text evidence="6">The sequence shown here is derived from an EMBL/GenBank/DDBJ whole genome shotgun (WGS) entry which is preliminary data.</text>
</comment>
<dbReference type="GO" id="GO:0051745">
    <property type="term" value="F:4-hydroxy-3-methylbut-2-enyl diphosphate reductase activity"/>
    <property type="evidence" value="ECO:0007669"/>
    <property type="project" value="UniProtKB-UniRule"/>
</dbReference>
<keyword evidence="1 5" id="KW-0004">4Fe-4S</keyword>
<evidence type="ECO:0000256" key="4">
    <source>
        <dbReference type="ARBA" id="ARBA00023014"/>
    </source>
</evidence>
<gene>
    <name evidence="5" type="primary">ispH</name>
    <name evidence="6" type="ORF">D0Y96_01765</name>
</gene>
<dbReference type="AlphaFoldDB" id="A0A372IU32"/>
<reference evidence="6 7" key="1">
    <citation type="submission" date="2018-08" db="EMBL/GenBank/DDBJ databases">
        <title>Acidipila sp. 4G-K13, an acidobacterium isolated from forest soil.</title>
        <authorList>
            <person name="Gao Z.-H."/>
            <person name="Qiu L.-H."/>
        </authorList>
    </citation>
    <scope>NUCLEOTIDE SEQUENCE [LARGE SCALE GENOMIC DNA]</scope>
    <source>
        <strain evidence="6 7">4G-K13</strain>
    </source>
</reference>
<feature type="binding site" evidence="5">
    <location>
        <position position="284"/>
    </location>
    <ligand>
        <name>(2E)-4-hydroxy-3-methylbut-2-enyl diphosphate</name>
        <dbReference type="ChEBI" id="CHEBI:128753"/>
    </ligand>
</feature>
<keyword evidence="4 5" id="KW-0411">Iron-sulfur</keyword>
<evidence type="ECO:0000313" key="7">
    <source>
        <dbReference type="Proteomes" id="UP000264702"/>
    </source>
</evidence>
<feature type="binding site" evidence="5">
    <location>
        <position position="282"/>
    </location>
    <ligand>
        <name>isopentenyl diphosphate</name>
        <dbReference type="ChEBI" id="CHEBI:128769"/>
    </ligand>
</feature>
<comment type="similarity">
    <text evidence="5">Belongs to the IspH family.</text>
</comment>
<evidence type="ECO:0000256" key="3">
    <source>
        <dbReference type="ARBA" id="ARBA00023004"/>
    </source>
</evidence>
<sequence>MHGQGAKIQYFRACAAQAAVQKPSRSAARHDILQDVTTSTLETCTAGPDSTTQAPDSSKAKRVLLLKPRGFCAGVVRAIDIVRIALETFGAPIYVRREIVHNRFVVNELAEKGAIFVEDIDQVPEGARVIYSAHGVSPAVRQHSKDRSLKVIDATCPLVTKVHVEAVKFAKQGYSLVLIGHRDHDEIEGTLGEAPDVTQVVSSVEEVQTLEVPDPERVAYLTQTTLSLDESRDIIHALKMKFPKIAGPHSQDICYATENRQVAVKNVAHNADLVLVVGSNNSSNSNRLVEVSRNLGTKGYLIDNSEAIDPEWLKGVSTVAVTAGASAPEILVEGVVSYLNAKGFGEVDEVEVMPENVRFGLPPEIVQAIQSAPKTTAASV</sequence>
<feature type="binding site" evidence="5">
    <location>
        <position position="184"/>
    </location>
    <ligand>
        <name>dimethylallyl diphosphate</name>
        <dbReference type="ChEBI" id="CHEBI:57623"/>
    </ligand>
</feature>
<feature type="binding site" evidence="5">
    <location>
        <position position="101"/>
    </location>
    <ligand>
        <name>isopentenyl diphosphate</name>
        <dbReference type="ChEBI" id="CHEBI:128769"/>
    </ligand>
</feature>
<comment type="pathway">
    <text evidence="5">Isoprenoid biosynthesis; isopentenyl diphosphate biosynthesis via DXP pathway; isopentenyl diphosphate from 1-deoxy-D-xylulose 5-phosphate: step 6/6.</text>
</comment>
<feature type="binding site" evidence="5">
    <location>
        <position position="282"/>
    </location>
    <ligand>
        <name>(2E)-4-hydroxy-3-methylbut-2-enyl diphosphate</name>
        <dbReference type="ChEBI" id="CHEBI:128753"/>
    </ligand>
</feature>
<dbReference type="GO" id="GO:0019288">
    <property type="term" value="P:isopentenyl diphosphate biosynthetic process, methylerythritol 4-phosphate pathway"/>
    <property type="evidence" value="ECO:0007669"/>
    <property type="project" value="UniProtKB-UniRule"/>
</dbReference>
<feature type="active site" description="Proton donor" evidence="5">
    <location>
        <position position="186"/>
    </location>
</feature>